<sequence length="64" mass="7331">MYVCIWSIKSHSQLTGCDLTNTQWPVSSTPVTHHLVLLDIHIIVVYNQDLSVRENTDGWDTAFM</sequence>
<accession>A0A9D4MLU3</accession>
<reference evidence="1" key="1">
    <citation type="journal article" date="2019" name="bioRxiv">
        <title>The Genome of the Zebra Mussel, Dreissena polymorpha: A Resource for Invasive Species Research.</title>
        <authorList>
            <person name="McCartney M.A."/>
            <person name="Auch B."/>
            <person name="Kono T."/>
            <person name="Mallez S."/>
            <person name="Zhang Y."/>
            <person name="Obille A."/>
            <person name="Becker A."/>
            <person name="Abrahante J.E."/>
            <person name="Garbe J."/>
            <person name="Badalamenti J.P."/>
            <person name="Herman A."/>
            <person name="Mangelson H."/>
            <person name="Liachko I."/>
            <person name="Sullivan S."/>
            <person name="Sone E.D."/>
            <person name="Koren S."/>
            <person name="Silverstein K.A.T."/>
            <person name="Beckman K.B."/>
            <person name="Gohl D.M."/>
        </authorList>
    </citation>
    <scope>NUCLEOTIDE SEQUENCE</scope>
    <source>
        <strain evidence="1">Duluth1</strain>
        <tissue evidence="1">Whole animal</tissue>
    </source>
</reference>
<dbReference type="AlphaFoldDB" id="A0A9D4MLU3"/>
<evidence type="ECO:0000313" key="2">
    <source>
        <dbReference type="Proteomes" id="UP000828390"/>
    </source>
</evidence>
<evidence type="ECO:0000313" key="1">
    <source>
        <dbReference type="EMBL" id="KAH3878470.1"/>
    </source>
</evidence>
<gene>
    <name evidence="1" type="ORF">DPMN_002366</name>
</gene>
<keyword evidence="2" id="KW-1185">Reference proteome</keyword>
<dbReference type="Proteomes" id="UP000828390">
    <property type="component" value="Unassembled WGS sequence"/>
</dbReference>
<dbReference type="EMBL" id="JAIWYP010000001">
    <property type="protein sequence ID" value="KAH3878470.1"/>
    <property type="molecule type" value="Genomic_DNA"/>
</dbReference>
<protein>
    <submittedName>
        <fullName evidence="1">Uncharacterized protein</fullName>
    </submittedName>
</protein>
<comment type="caution">
    <text evidence="1">The sequence shown here is derived from an EMBL/GenBank/DDBJ whole genome shotgun (WGS) entry which is preliminary data.</text>
</comment>
<organism evidence="1 2">
    <name type="scientific">Dreissena polymorpha</name>
    <name type="common">Zebra mussel</name>
    <name type="synonym">Mytilus polymorpha</name>
    <dbReference type="NCBI Taxonomy" id="45954"/>
    <lineage>
        <taxon>Eukaryota</taxon>
        <taxon>Metazoa</taxon>
        <taxon>Spiralia</taxon>
        <taxon>Lophotrochozoa</taxon>
        <taxon>Mollusca</taxon>
        <taxon>Bivalvia</taxon>
        <taxon>Autobranchia</taxon>
        <taxon>Heteroconchia</taxon>
        <taxon>Euheterodonta</taxon>
        <taxon>Imparidentia</taxon>
        <taxon>Neoheterodontei</taxon>
        <taxon>Myida</taxon>
        <taxon>Dreissenoidea</taxon>
        <taxon>Dreissenidae</taxon>
        <taxon>Dreissena</taxon>
    </lineage>
</organism>
<proteinExistence type="predicted"/>
<name>A0A9D4MLU3_DREPO</name>
<reference evidence="1" key="2">
    <citation type="submission" date="2020-11" db="EMBL/GenBank/DDBJ databases">
        <authorList>
            <person name="McCartney M.A."/>
            <person name="Auch B."/>
            <person name="Kono T."/>
            <person name="Mallez S."/>
            <person name="Becker A."/>
            <person name="Gohl D.M."/>
            <person name="Silverstein K.A.T."/>
            <person name="Koren S."/>
            <person name="Bechman K.B."/>
            <person name="Herman A."/>
            <person name="Abrahante J.E."/>
            <person name="Garbe J."/>
        </authorList>
    </citation>
    <scope>NUCLEOTIDE SEQUENCE</scope>
    <source>
        <strain evidence="1">Duluth1</strain>
        <tissue evidence="1">Whole animal</tissue>
    </source>
</reference>